<dbReference type="InterPro" id="IPR008906">
    <property type="entry name" value="HATC_C_dom"/>
</dbReference>
<dbReference type="OrthoDB" id="5872133at2759"/>
<evidence type="ECO:0000259" key="2">
    <source>
        <dbReference type="Pfam" id="PF14291"/>
    </source>
</evidence>
<name>A0A0C2GQ41_9BILA</name>
<feature type="domain" description="DUF4371" evidence="2">
    <location>
        <begin position="57"/>
        <end position="243"/>
    </location>
</feature>
<dbReference type="GO" id="GO:0046983">
    <property type="term" value="F:protein dimerization activity"/>
    <property type="evidence" value="ECO:0007669"/>
    <property type="project" value="InterPro"/>
</dbReference>
<dbReference type="AlphaFoldDB" id="A0A0C2GQ41"/>
<dbReference type="EMBL" id="KN730323">
    <property type="protein sequence ID" value="KIH61204.1"/>
    <property type="molecule type" value="Genomic_DNA"/>
</dbReference>
<evidence type="ECO:0000259" key="1">
    <source>
        <dbReference type="Pfam" id="PF05699"/>
    </source>
</evidence>
<organism evidence="3 4">
    <name type="scientific">Ancylostoma duodenale</name>
    <dbReference type="NCBI Taxonomy" id="51022"/>
    <lineage>
        <taxon>Eukaryota</taxon>
        <taxon>Metazoa</taxon>
        <taxon>Ecdysozoa</taxon>
        <taxon>Nematoda</taxon>
        <taxon>Chromadorea</taxon>
        <taxon>Rhabditida</taxon>
        <taxon>Rhabditina</taxon>
        <taxon>Rhabditomorpha</taxon>
        <taxon>Strongyloidea</taxon>
        <taxon>Ancylostomatidae</taxon>
        <taxon>Ancylostomatinae</taxon>
        <taxon>Ancylostoma</taxon>
    </lineage>
</organism>
<evidence type="ECO:0000313" key="4">
    <source>
        <dbReference type="Proteomes" id="UP000054047"/>
    </source>
</evidence>
<evidence type="ECO:0000313" key="3">
    <source>
        <dbReference type="EMBL" id="KIH61204.1"/>
    </source>
</evidence>
<proteinExistence type="predicted"/>
<dbReference type="InterPro" id="IPR025398">
    <property type="entry name" value="DUF4371"/>
</dbReference>
<gene>
    <name evidence="3" type="ORF">ANCDUO_08530</name>
</gene>
<keyword evidence="4" id="KW-1185">Reference proteome</keyword>
<sequence>MFGKDGYVTSHVEREYHKFSCERAERFLANMRGNVLKIQETMSKDERDRIENRRKLLRPMIETTLLLGRSLLAFRGHRDNGPIRVPSSSVLELDPDEGNFRTLLGYRAMYDPLLAEHLKKGGRNAQYSYKTIQNEIVGTAAKLIQKSIVDEVNSSKYFAVLAEETSDVARLEQLSISVRYIREENGIAAVQKKFLTFVEASECTGPALAELITSTLLECGLDLHYLVGQGYDGATSMSGEVSGGFLSKVYTPFMTGLTTELETRFSSHFELTAQNQLLLPSAFSTTHIEDITESFDFYGLVFPHQDATLFETEFEAWKRKCRGAEAPDDLLSTMDACDESFFPIVHTLLQILGTIPVSTATPERTFSSLKFLKNYLRSTMKEDRLTGLALLFVHRDIGVDVDDIIAEFITRNRRISFS</sequence>
<reference evidence="3 4" key="1">
    <citation type="submission" date="2013-12" db="EMBL/GenBank/DDBJ databases">
        <title>Draft genome of the parsitic nematode Ancylostoma duodenale.</title>
        <authorList>
            <person name="Mitreva M."/>
        </authorList>
    </citation>
    <scope>NUCLEOTIDE SEQUENCE [LARGE SCALE GENOMIC DNA]</scope>
    <source>
        <strain evidence="3 4">Zhejiang</strain>
    </source>
</reference>
<dbReference type="PANTHER" id="PTHR45749">
    <property type="match status" value="1"/>
</dbReference>
<dbReference type="PANTHER" id="PTHR45749:SF21">
    <property type="entry name" value="DUF4371 DOMAIN-CONTAINING PROTEIN"/>
    <property type="match status" value="1"/>
</dbReference>
<dbReference type="Pfam" id="PF05699">
    <property type="entry name" value="Dimer_Tnp_hAT"/>
    <property type="match status" value="1"/>
</dbReference>
<protein>
    <submittedName>
        <fullName evidence="3">Dimerization domain protein, hAT family</fullName>
    </submittedName>
</protein>
<accession>A0A0C2GQ41</accession>
<feature type="domain" description="HAT C-terminal dimerisation" evidence="1">
    <location>
        <begin position="337"/>
        <end position="396"/>
    </location>
</feature>
<dbReference type="Pfam" id="PF14291">
    <property type="entry name" value="DUF4371"/>
    <property type="match status" value="1"/>
</dbReference>
<dbReference type="Proteomes" id="UP000054047">
    <property type="component" value="Unassembled WGS sequence"/>
</dbReference>